<dbReference type="InterPro" id="IPR013806">
    <property type="entry name" value="Kringle-like"/>
</dbReference>
<gene>
    <name evidence="5" type="ORF">P7K49_008911</name>
</gene>
<dbReference type="PROSITE" id="PS50070">
    <property type="entry name" value="KRINGLE_2"/>
    <property type="match status" value="2"/>
</dbReference>
<protein>
    <recommendedName>
        <fullName evidence="4">Kringle domain-containing protein</fullName>
    </recommendedName>
</protein>
<evidence type="ECO:0000256" key="2">
    <source>
        <dbReference type="ARBA" id="ARBA00023157"/>
    </source>
</evidence>
<dbReference type="Pfam" id="PF00051">
    <property type="entry name" value="Kringle"/>
    <property type="match status" value="2"/>
</dbReference>
<dbReference type="InterPro" id="IPR038178">
    <property type="entry name" value="Kringle_sf"/>
</dbReference>
<evidence type="ECO:0000256" key="1">
    <source>
        <dbReference type="ARBA" id="ARBA00022572"/>
    </source>
</evidence>
<proteinExistence type="predicted"/>
<feature type="domain" description="Kringle" evidence="4">
    <location>
        <begin position="61"/>
        <end position="141"/>
    </location>
</feature>
<evidence type="ECO:0000259" key="4">
    <source>
        <dbReference type="PROSITE" id="PS50070"/>
    </source>
</evidence>
<reference evidence="5 6" key="1">
    <citation type="submission" date="2023-05" db="EMBL/GenBank/DDBJ databases">
        <title>B98-5 Cell Line De Novo Hybrid Assembly: An Optical Mapping Approach.</title>
        <authorList>
            <person name="Kananen K."/>
            <person name="Auerbach J.A."/>
            <person name="Kautto E."/>
            <person name="Blachly J.S."/>
        </authorList>
    </citation>
    <scope>NUCLEOTIDE SEQUENCE [LARGE SCALE GENOMIC DNA]</scope>
    <source>
        <strain evidence="5">B95-8</strain>
        <tissue evidence="5">Cell line</tissue>
    </source>
</reference>
<dbReference type="PROSITE" id="PS00021">
    <property type="entry name" value="KRINGLE_1"/>
    <property type="match status" value="2"/>
</dbReference>
<dbReference type="CDD" id="cd00108">
    <property type="entry name" value="KR"/>
    <property type="match status" value="1"/>
</dbReference>
<keyword evidence="6" id="KW-1185">Reference proteome</keyword>
<dbReference type="PRINTS" id="PR00018">
    <property type="entry name" value="KRINGLE"/>
</dbReference>
<comment type="caution">
    <text evidence="5">The sequence shown here is derived from an EMBL/GenBank/DDBJ whole genome shotgun (WGS) entry which is preliminary data.</text>
</comment>
<evidence type="ECO:0000313" key="5">
    <source>
        <dbReference type="EMBL" id="KAK2114645.1"/>
    </source>
</evidence>
<dbReference type="SUPFAM" id="SSF57440">
    <property type="entry name" value="Kringle-like"/>
    <property type="match status" value="2"/>
</dbReference>
<sequence length="141" mass="15651">DLTMNYCRNPDADKSPWCFTTDPTVRWEYCNLKKCSETEGSVVAPPSVAQVPNVQTPSEPECILGNGKGYRGKKATTVTGTPCQEWAAQEPHKHNSFTPETNPRAGLEKNYCRNPDGDVGGPWCYTTNPSKLFDYCDIPQC</sequence>
<name>A0ABQ9VZT5_SAGOE</name>
<feature type="non-terminal residue" evidence="5">
    <location>
        <position position="141"/>
    </location>
</feature>
<feature type="disulfide bond" evidence="3">
    <location>
        <begin position="7"/>
        <end position="30"/>
    </location>
</feature>
<dbReference type="SMART" id="SM00130">
    <property type="entry name" value="KR"/>
    <property type="match status" value="2"/>
</dbReference>
<dbReference type="Proteomes" id="UP001266305">
    <property type="component" value="Unassembled WGS sequence"/>
</dbReference>
<dbReference type="InterPro" id="IPR050759">
    <property type="entry name" value="Serine_protease_kringle"/>
</dbReference>
<organism evidence="5 6">
    <name type="scientific">Saguinus oedipus</name>
    <name type="common">Cotton-top tamarin</name>
    <name type="synonym">Oedipomidas oedipus</name>
    <dbReference type="NCBI Taxonomy" id="9490"/>
    <lineage>
        <taxon>Eukaryota</taxon>
        <taxon>Metazoa</taxon>
        <taxon>Chordata</taxon>
        <taxon>Craniata</taxon>
        <taxon>Vertebrata</taxon>
        <taxon>Euteleostomi</taxon>
        <taxon>Mammalia</taxon>
        <taxon>Eutheria</taxon>
        <taxon>Euarchontoglires</taxon>
        <taxon>Primates</taxon>
        <taxon>Haplorrhini</taxon>
        <taxon>Platyrrhini</taxon>
        <taxon>Cebidae</taxon>
        <taxon>Callitrichinae</taxon>
        <taxon>Saguinus</taxon>
    </lineage>
</organism>
<dbReference type="PANTHER" id="PTHR24261:SF13">
    <property type="entry name" value="PLASMINOGEN"/>
    <property type="match status" value="1"/>
</dbReference>
<dbReference type="EMBL" id="JASSZA010000004">
    <property type="protein sequence ID" value="KAK2114645.1"/>
    <property type="molecule type" value="Genomic_DNA"/>
</dbReference>
<comment type="caution">
    <text evidence="3">Lacks conserved residue(s) required for the propagation of feature annotation.</text>
</comment>
<dbReference type="InterPro" id="IPR018056">
    <property type="entry name" value="Kringle_CS"/>
</dbReference>
<dbReference type="InterPro" id="IPR000001">
    <property type="entry name" value="Kringle"/>
</dbReference>
<evidence type="ECO:0000313" key="6">
    <source>
        <dbReference type="Proteomes" id="UP001266305"/>
    </source>
</evidence>
<keyword evidence="2 3" id="KW-1015">Disulfide bond</keyword>
<dbReference type="Gene3D" id="2.40.20.10">
    <property type="entry name" value="Plasminogen Kringle 4"/>
    <property type="match status" value="2"/>
</dbReference>
<evidence type="ECO:0000256" key="3">
    <source>
        <dbReference type="PROSITE-ProRule" id="PRU00121"/>
    </source>
</evidence>
<dbReference type="PANTHER" id="PTHR24261">
    <property type="entry name" value="PLASMINOGEN-RELATED"/>
    <property type="match status" value="1"/>
</dbReference>
<feature type="non-terminal residue" evidence="5">
    <location>
        <position position="1"/>
    </location>
</feature>
<keyword evidence="1 3" id="KW-0420">Kringle</keyword>
<feature type="domain" description="Kringle" evidence="4">
    <location>
        <begin position="1"/>
        <end position="35"/>
    </location>
</feature>
<accession>A0ABQ9VZT5</accession>